<evidence type="ECO:0000256" key="1">
    <source>
        <dbReference type="SAM" id="MobiDB-lite"/>
    </source>
</evidence>
<evidence type="ECO:0000313" key="3">
    <source>
        <dbReference type="Proteomes" id="UP000635565"/>
    </source>
</evidence>
<evidence type="ECO:0000313" key="2">
    <source>
        <dbReference type="EMBL" id="GHO85838.1"/>
    </source>
</evidence>
<dbReference type="Proteomes" id="UP000635565">
    <property type="component" value="Unassembled WGS sequence"/>
</dbReference>
<feature type="region of interest" description="Disordered" evidence="1">
    <location>
        <begin position="1"/>
        <end position="37"/>
    </location>
</feature>
<organism evidence="2 3">
    <name type="scientific">Dictyobacter formicarum</name>
    <dbReference type="NCBI Taxonomy" id="2778368"/>
    <lineage>
        <taxon>Bacteria</taxon>
        <taxon>Bacillati</taxon>
        <taxon>Chloroflexota</taxon>
        <taxon>Ktedonobacteria</taxon>
        <taxon>Ktedonobacterales</taxon>
        <taxon>Dictyobacteraceae</taxon>
        <taxon>Dictyobacter</taxon>
    </lineage>
</organism>
<name>A0ABQ3VJR0_9CHLR</name>
<dbReference type="EMBL" id="BNJJ01000010">
    <property type="protein sequence ID" value="GHO85838.1"/>
    <property type="molecule type" value="Genomic_DNA"/>
</dbReference>
<keyword evidence="3" id="KW-1185">Reference proteome</keyword>
<accession>A0ABQ3VJR0</accession>
<protein>
    <submittedName>
        <fullName evidence="2">Uncharacterized protein</fullName>
    </submittedName>
</protein>
<gene>
    <name evidence="2" type="ORF">KSZ_38440</name>
</gene>
<sequence length="64" mass="7270">MSIVYDNGKETPKTEQSNNSSSRIGETTAHRNKTKPKQVFPIRNKTSLAYGNKSREKLVSFRGR</sequence>
<proteinExistence type="predicted"/>
<reference evidence="2 3" key="1">
    <citation type="journal article" date="2021" name="Int. J. Syst. Evol. Microbiol.">
        <title>Reticulibacter mediterranei gen. nov., sp. nov., within the new family Reticulibacteraceae fam. nov., and Ktedonospora formicarum gen. nov., sp. nov., Ktedonobacter robiniae sp. nov., Dictyobacter formicarum sp. nov. and Dictyobacter arantiisoli sp. nov., belonging to the class Ktedonobacteria.</title>
        <authorList>
            <person name="Yabe S."/>
            <person name="Zheng Y."/>
            <person name="Wang C.M."/>
            <person name="Sakai Y."/>
            <person name="Abe K."/>
            <person name="Yokota A."/>
            <person name="Donadio S."/>
            <person name="Cavaletti L."/>
            <person name="Monciardini P."/>
        </authorList>
    </citation>
    <scope>NUCLEOTIDE SEQUENCE [LARGE SCALE GENOMIC DNA]</scope>
    <source>
        <strain evidence="2 3">SOSP1-9</strain>
    </source>
</reference>
<comment type="caution">
    <text evidence="2">The sequence shown here is derived from an EMBL/GenBank/DDBJ whole genome shotgun (WGS) entry which is preliminary data.</text>
</comment>
<feature type="compositionally biased region" description="Polar residues" evidence="1">
    <location>
        <begin position="14"/>
        <end position="25"/>
    </location>
</feature>